<accession>A0A382E7L7</accession>
<reference evidence="1" key="1">
    <citation type="submission" date="2018-05" db="EMBL/GenBank/DDBJ databases">
        <authorList>
            <person name="Lanie J.A."/>
            <person name="Ng W.-L."/>
            <person name="Kazmierczak K.M."/>
            <person name="Andrzejewski T.M."/>
            <person name="Davidsen T.M."/>
            <person name="Wayne K.J."/>
            <person name="Tettelin H."/>
            <person name="Glass J.I."/>
            <person name="Rusch D."/>
            <person name="Podicherti R."/>
            <person name="Tsui H.-C.T."/>
            <person name="Winkler M.E."/>
        </authorList>
    </citation>
    <scope>NUCLEOTIDE SEQUENCE</scope>
</reference>
<name>A0A382E7L7_9ZZZZ</name>
<sequence>KVARSQRKGGTFSVPIQDGVLDPLTVELRVRLDLENKLQVATYQVHEVEEIRTYRVSRLPMETIQVAGLQFKSVHLVIDAGRKNRQLHYWLAPELAHLPVQLKQFHNGKVEAHAILIGSSLLP</sequence>
<proteinExistence type="predicted"/>
<organism evidence="1">
    <name type="scientific">marine metagenome</name>
    <dbReference type="NCBI Taxonomy" id="408172"/>
    <lineage>
        <taxon>unclassified sequences</taxon>
        <taxon>metagenomes</taxon>
        <taxon>ecological metagenomes</taxon>
    </lineage>
</organism>
<gene>
    <name evidence="1" type="ORF">METZ01_LOCUS198711</name>
</gene>
<protein>
    <recommendedName>
        <fullName evidence="2">DUF3108 domain-containing protein</fullName>
    </recommendedName>
</protein>
<feature type="non-terminal residue" evidence="1">
    <location>
        <position position="1"/>
    </location>
</feature>
<dbReference type="EMBL" id="UINC01042771">
    <property type="protein sequence ID" value="SVB45857.1"/>
    <property type="molecule type" value="Genomic_DNA"/>
</dbReference>
<dbReference type="InterPro" id="IPR021457">
    <property type="entry name" value="DUF3108"/>
</dbReference>
<dbReference type="AlphaFoldDB" id="A0A382E7L7"/>
<evidence type="ECO:0000313" key="1">
    <source>
        <dbReference type="EMBL" id="SVB45857.1"/>
    </source>
</evidence>
<dbReference type="Pfam" id="PF11306">
    <property type="entry name" value="DUF3108"/>
    <property type="match status" value="1"/>
</dbReference>
<evidence type="ECO:0008006" key="2">
    <source>
        <dbReference type="Google" id="ProtNLM"/>
    </source>
</evidence>